<proteinExistence type="inferred from homology"/>
<evidence type="ECO:0000256" key="10">
    <source>
        <dbReference type="ARBA" id="ARBA00023273"/>
    </source>
</evidence>
<keyword evidence="9" id="KW-0206">Cytoskeleton</keyword>
<dbReference type="PROSITE" id="PS50082">
    <property type="entry name" value="WD_REPEATS_2"/>
    <property type="match status" value="1"/>
</dbReference>
<keyword evidence="3" id="KW-0963">Cytoplasm</keyword>
<evidence type="ECO:0000256" key="7">
    <source>
        <dbReference type="ARBA" id="ARBA00023017"/>
    </source>
</evidence>
<dbReference type="Gene3D" id="2.130.10.10">
    <property type="entry name" value="YVTN repeat-like/Quinoprotein amine dehydrogenase"/>
    <property type="match status" value="2"/>
</dbReference>
<dbReference type="GO" id="GO:0003341">
    <property type="term" value="P:cilium movement"/>
    <property type="evidence" value="ECO:0007669"/>
    <property type="project" value="TreeGrafter"/>
</dbReference>
<dbReference type="InterPro" id="IPR015943">
    <property type="entry name" value="WD40/YVTN_repeat-like_dom_sf"/>
</dbReference>
<organism evidence="13">
    <name type="scientific">Palpitomonas bilix</name>
    <dbReference type="NCBI Taxonomy" id="652834"/>
    <lineage>
        <taxon>Eukaryota</taxon>
        <taxon>Eukaryota incertae sedis</taxon>
    </lineage>
</organism>
<evidence type="ECO:0000313" key="13">
    <source>
        <dbReference type="EMBL" id="CAE0265726.1"/>
    </source>
</evidence>
<dbReference type="GO" id="GO:0036157">
    <property type="term" value="C:outer dynein arm"/>
    <property type="evidence" value="ECO:0007669"/>
    <property type="project" value="TreeGrafter"/>
</dbReference>
<protein>
    <submittedName>
        <fullName evidence="13">Uncharacterized protein</fullName>
    </submittedName>
</protein>
<evidence type="ECO:0000256" key="3">
    <source>
        <dbReference type="ARBA" id="ARBA00022490"/>
    </source>
</evidence>
<comment type="subcellular location">
    <subcellularLocation>
        <location evidence="1">Cytoplasm</location>
        <location evidence="1">Cytoskeleton</location>
        <location evidence="1">Cilium axoneme</location>
    </subcellularLocation>
</comment>
<keyword evidence="5" id="KW-0493">Microtubule</keyword>
<dbReference type="GO" id="GO:0036158">
    <property type="term" value="P:outer dynein arm assembly"/>
    <property type="evidence" value="ECO:0007669"/>
    <property type="project" value="TreeGrafter"/>
</dbReference>
<feature type="compositionally biased region" description="Basic and acidic residues" evidence="12">
    <location>
        <begin position="15"/>
        <end position="40"/>
    </location>
</feature>
<evidence type="ECO:0000256" key="5">
    <source>
        <dbReference type="ARBA" id="ARBA00022701"/>
    </source>
</evidence>
<dbReference type="SUPFAM" id="SSF50978">
    <property type="entry name" value="WD40 repeat-like"/>
    <property type="match status" value="1"/>
</dbReference>
<evidence type="ECO:0000256" key="2">
    <source>
        <dbReference type="ARBA" id="ARBA00011059"/>
    </source>
</evidence>
<dbReference type="FunFam" id="2.130.10.10:FF:001467">
    <property type="entry name" value="Flagellar outer dynein arm intermediate chain 1"/>
    <property type="match status" value="1"/>
</dbReference>
<accession>A0A7S3GGM1</accession>
<evidence type="ECO:0000256" key="6">
    <source>
        <dbReference type="ARBA" id="ARBA00022737"/>
    </source>
</evidence>
<dbReference type="InterPro" id="IPR036322">
    <property type="entry name" value="WD40_repeat_dom_sf"/>
</dbReference>
<dbReference type="PANTHER" id="PTHR12442:SF11">
    <property type="entry name" value="DYNEIN AXONEMAL INTERMEDIATE CHAIN 1"/>
    <property type="match status" value="1"/>
</dbReference>
<feature type="region of interest" description="Disordered" evidence="12">
    <location>
        <begin position="1"/>
        <end position="65"/>
    </location>
</feature>
<feature type="compositionally biased region" description="Basic and acidic residues" evidence="12">
    <location>
        <begin position="660"/>
        <end position="675"/>
    </location>
</feature>
<evidence type="ECO:0000256" key="11">
    <source>
        <dbReference type="PROSITE-ProRule" id="PRU00221"/>
    </source>
</evidence>
<evidence type="ECO:0000256" key="4">
    <source>
        <dbReference type="ARBA" id="ARBA00022574"/>
    </source>
</evidence>
<dbReference type="EMBL" id="HBIB01042847">
    <property type="protein sequence ID" value="CAE0265726.1"/>
    <property type="molecule type" value="Transcribed_RNA"/>
</dbReference>
<keyword evidence="10" id="KW-0966">Cell projection</keyword>
<name>A0A7S3GGM1_9EUKA</name>
<dbReference type="GO" id="GO:0005874">
    <property type="term" value="C:microtubule"/>
    <property type="evidence" value="ECO:0007669"/>
    <property type="project" value="UniProtKB-KW"/>
</dbReference>
<feature type="region of interest" description="Disordered" evidence="12">
    <location>
        <begin position="220"/>
        <end position="258"/>
    </location>
</feature>
<comment type="similarity">
    <text evidence="2">Belongs to the dynein intermediate chain family.</text>
</comment>
<reference evidence="13" key="1">
    <citation type="submission" date="2021-01" db="EMBL/GenBank/DDBJ databases">
        <authorList>
            <person name="Corre E."/>
            <person name="Pelletier E."/>
            <person name="Niang G."/>
            <person name="Scheremetjew M."/>
            <person name="Finn R."/>
            <person name="Kale V."/>
            <person name="Holt S."/>
            <person name="Cochrane G."/>
            <person name="Meng A."/>
            <person name="Brown T."/>
            <person name="Cohen L."/>
        </authorList>
    </citation>
    <scope>NUCLEOTIDE SEQUENCE</scope>
    <source>
        <strain evidence="13">NIES-2562</strain>
    </source>
</reference>
<keyword evidence="8" id="KW-0505">Motor protein</keyword>
<dbReference type="PROSITE" id="PS50294">
    <property type="entry name" value="WD_REPEATS_REGION"/>
    <property type="match status" value="1"/>
</dbReference>
<dbReference type="Pfam" id="PF00400">
    <property type="entry name" value="WD40"/>
    <property type="match status" value="2"/>
</dbReference>
<keyword evidence="4 11" id="KW-0853">WD repeat</keyword>
<evidence type="ECO:0000256" key="12">
    <source>
        <dbReference type="SAM" id="MobiDB-lite"/>
    </source>
</evidence>
<keyword evidence="6" id="KW-0677">Repeat</keyword>
<dbReference type="SMART" id="SM00320">
    <property type="entry name" value="WD40"/>
    <property type="match status" value="5"/>
</dbReference>
<keyword evidence="7" id="KW-0243">Dynein</keyword>
<dbReference type="PANTHER" id="PTHR12442">
    <property type="entry name" value="DYNEIN INTERMEDIATE CHAIN"/>
    <property type="match status" value="1"/>
</dbReference>
<feature type="region of interest" description="Disordered" evidence="12">
    <location>
        <begin position="647"/>
        <end position="675"/>
    </location>
</feature>
<dbReference type="GO" id="GO:0045503">
    <property type="term" value="F:dynein light chain binding"/>
    <property type="evidence" value="ECO:0007669"/>
    <property type="project" value="TreeGrafter"/>
</dbReference>
<evidence type="ECO:0000256" key="9">
    <source>
        <dbReference type="ARBA" id="ARBA00023212"/>
    </source>
</evidence>
<dbReference type="InterPro" id="IPR001680">
    <property type="entry name" value="WD40_rpt"/>
</dbReference>
<evidence type="ECO:0000256" key="8">
    <source>
        <dbReference type="ARBA" id="ARBA00023175"/>
    </source>
</evidence>
<dbReference type="GO" id="GO:0045504">
    <property type="term" value="F:dynein heavy chain binding"/>
    <property type="evidence" value="ECO:0007669"/>
    <property type="project" value="TreeGrafter"/>
</dbReference>
<gene>
    <name evidence="13" type="ORF">PBIL07802_LOCUS28064</name>
</gene>
<dbReference type="FunFam" id="2.130.10.10:FF:000251">
    <property type="entry name" value="Dynein axonemal intermediate chain 1"/>
    <property type="match status" value="1"/>
</dbReference>
<dbReference type="InterPro" id="IPR050687">
    <property type="entry name" value="Dynein_IC"/>
</dbReference>
<evidence type="ECO:0000256" key="1">
    <source>
        <dbReference type="ARBA" id="ARBA00004430"/>
    </source>
</evidence>
<feature type="repeat" description="WD" evidence="11">
    <location>
        <begin position="527"/>
        <end position="569"/>
    </location>
</feature>
<feature type="compositionally biased region" description="Basic and acidic residues" evidence="12">
    <location>
        <begin position="240"/>
        <end position="256"/>
    </location>
</feature>
<dbReference type="AlphaFoldDB" id="A0A7S3GGM1"/>
<sequence>MAPPRRKPAPAGKKTGKEKSEEKVASPDINEAQHHHHEPEGGYGDFAEPPVVQRVAPPDQLNLEDKDLGEEITRALKGNNPNAPQNIIRYSNKEKQFKLDASVEQLAVHFEMEGWLLHKDTDEAQRIVAAEQAEQDAIKKLKAAEAEGDGDKELSDAQLRNQFNFSERATQTFNNQLRDRSCATEPPPTSNFSETVSQWEIFDSYSDDLERQKMVKEKKAALAKKHSSSEDKEEDAASLLDKDSKKKDNDPIHSESMRLSSKIMERMVNQNTYEDIAEDYKYWEDESDRFKDGEGTLLPLWKFYTEKAKKKHVTSMCWNPEYNDMFAVGYGSYDFMKQGGGLICVWSLKNPSSPEFSFTTESGVMCLDFHPQHSSLLAVGLYDGTVMVYDIRSRVNKPIFQSTVKTGKHTDPVWEIHWQEEDLAKSLNFISVSTDGRVVLWEMSKNELTYQDIMELKLVGISSGIGSGSGGGEDGVDPDEETSLCGLAGGCCFDFHKTSDHLFLVGTEEGMIHKCSKAYNSQYLETYEGHHMAVYGVRFNHHHNRTFLSASADWTVKLWDHQQKNPLLSFDLGNAVGDVAWAPYSSTVFAAITNDGKVHVFDLNENRHDPLCDQKVVRKAKLTHLRFNPREPFLIVGDDHGCVNAMKLSPNLRKPPPPPKEGETVQEKEVESGKMDKVLALLEKGENN</sequence>